<evidence type="ECO:0000313" key="2">
    <source>
        <dbReference type="Proteomes" id="UP000660339"/>
    </source>
</evidence>
<keyword evidence="2" id="KW-1185">Reference proteome</keyword>
<sequence length="198" mass="21227">MPHTSPTALLVLHAVRLKGFADTDAVAARFDLDAAQTGEDLLDAEAYGQISRSSFAGLAGWSLTEAGRRHNENLLRAELDQTGSRDAVAAAHDDFLPLNAQATQAFTAWQLASMDTASPAATGDTTGRLAALADRLAPLELRLTGRLSRFGGYHGRFAGALTRAAADPAWITGMEVDSCHRIWFELHEDLVATLNITR</sequence>
<proteinExistence type="predicted"/>
<gene>
    <name evidence="1" type="ORF">Cme02nite_02690</name>
</gene>
<organism evidence="1 2">
    <name type="scientific">Catellatospora methionotrophica</name>
    <dbReference type="NCBI Taxonomy" id="121620"/>
    <lineage>
        <taxon>Bacteria</taxon>
        <taxon>Bacillati</taxon>
        <taxon>Actinomycetota</taxon>
        <taxon>Actinomycetes</taxon>
        <taxon>Micromonosporales</taxon>
        <taxon>Micromonosporaceae</taxon>
        <taxon>Catellatospora</taxon>
    </lineage>
</organism>
<evidence type="ECO:0000313" key="1">
    <source>
        <dbReference type="EMBL" id="GIG11937.1"/>
    </source>
</evidence>
<dbReference type="Proteomes" id="UP000660339">
    <property type="component" value="Unassembled WGS sequence"/>
</dbReference>
<comment type="caution">
    <text evidence="1">The sequence shown here is derived from an EMBL/GenBank/DDBJ whole genome shotgun (WGS) entry which is preliminary data.</text>
</comment>
<dbReference type="RefSeq" id="WP_166380488.1">
    <property type="nucleotide sequence ID" value="NZ_BAAATT010000011.1"/>
</dbReference>
<protein>
    <submittedName>
        <fullName evidence="1">Uncharacterized protein</fullName>
    </submittedName>
</protein>
<accession>A0A8J3KZQ7</accession>
<reference evidence="1" key="1">
    <citation type="submission" date="2021-01" db="EMBL/GenBank/DDBJ databases">
        <title>Whole genome shotgun sequence of Catellatospora methionotrophica NBRC 14553.</title>
        <authorList>
            <person name="Komaki H."/>
            <person name="Tamura T."/>
        </authorList>
    </citation>
    <scope>NUCLEOTIDE SEQUENCE</scope>
    <source>
        <strain evidence="1">NBRC 14553</strain>
    </source>
</reference>
<dbReference type="AlphaFoldDB" id="A0A8J3KZQ7"/>
<dbReference type="EMBL" id="BONJ01000001">
    <property type="protein sequence ID" value="GIG11937.1"/>
    <property type="molecule type" value="Genomic_DNA"/>
</dbReference>
<name>A0A8J3KZQ7_9ACTN</name>